<feature type="region of interest" description="Disordered" evidence="1">
    <location>
        <begin position="1"/>
        <end position="35"/>
    </location>
</feature>
<comment type="caution">
    <text evidence="2">The sequence shown here is derived from an EMBL/GenBank/DDBJ whole genome shotgun (WGS) entry which is preliminary data.</text>
</comment>
<dbReference type="Proteomes" id="UP000886595">
    <property type="component" value="Unassembled WGS sequence"/>
</dbReference>
<name>A0A8X7V1N9_BRACI</name>
<feature type="region of interest" description="Disordered" evidence="1">
    <location>
        <begin position="100"/>
        <end position="121"/>
    </location>
</feature>
<accession>A0A8X7V1N9</accession>
<dbReference type="EMBL" id="JAAMPC010000008">
    <property type="protein sequence ID" value="KAG2298934.1"/>
    <property type="molecule type" value="Genomic_DNA"/>
</dbReference>
<keyword evidence="3" id="KW-1185">Reference proteome</keyword>
<evidence type="ECO:0000313" key="3">
    <source>
        <dbReference type="Proteomes" id="UP000886595"/>
    </source>
</evidence>
<reference evidence="2 3" key="1">
    <citation type="submission" date="2020-02" db="EMBL/GenBank/DDBJ databases">
        <authorList>
            <person name="Ma Q."/>
            <person name="Huang Y."/>
            <person name="Song X."/>
            <person name="Pei D."/>
        </authorList>
    </citation>
    <scope>NUCLEOTIDE SEQUENCE [LARGE SCALE GENOMIC DNA]</scope>
    <source>
        <strain evidence="2">Sxm20200214</strain>
        <tissue evidence="2">Leaf</tissue>
    </source>
</reference>
<gene>
    <name evidence="2" type="ORF">Bca52824_035406</name>
</gene>
<dbReference type="AlphaFoldDB" id="A0A8X7V1N9"/>
<sequence length="121" mass="13447">MAAWNPPVGLRTRSKKAPVCPKVSEDPNSGSNLIPDEAVAKEVEMEKPGDDELSEKKMEDIGVEKYLDAGDAKTLSWYVKRVRVCEGKVEACPSKKLRLKSPVGTRSKMNNTKKTDKNERT</sequence>
<proteinExistence type="predicted"/>
<evidence type="ECO:0000313" key="2">
    <source>
        <dbReference type="EMBL" id="KAG2298934.1"/>
    </source>
</evidence>
<protein>
    <submittedName>
        <fullName evidence="2">Uncharacterized protein</fullName>
    </submittedName>
</protein>
<evidence type="ECO:0000256" key="1">
    <source>
        <dbReference type="SAM" id="MobiDB-lite"/>
    </source>
</evidence>
<organism evidence="2 3">
    <name type="scientific">Brassica carinata</name>
    <name type="common">Ethiopian mustard</name>
    <name type="synonym">Abyssinian cabbage</name>
    <dbReference type="NCBI Taxonomy" id="52824"/>
    <lineage>
        <taxon>Eukaryota</taxon>
        <taxon>Viridiplantae</taxon>
        <taxon>Streptophyta</taxon>
        <taxon>Embryophyta</taxon>
        <taxon>Tracheophyta</taxon>
        <taxon>Spermatophyta</taxon>
        <taxon>Magnoliopsida</taxon>
        <taxon>eudicotyledons</taxon>
        <taxon>Gunneridae</taxon>
        <taxon>Pentapetalae</taxon>
        <taxon>rosids</taxon>
        <taxon>malvids</taxon>
        <taxon>Brassicales</taxon>
        <taxon>Brassicaceae</taxon>
        <taxon>Brassiceae</taxon>
        <taxon>Brassica</taxon>
    </lineage>
</organism>